<feature type="signal peptide" evidence="2">
    <location>
        <begin position="1"/>
        <end position="29"/>
    </location>
</feature>
<keyword evidence="2" id="KW-0732">Signal</keyword>
<dbReference type="Proteomes" id="UP001352223">
    <property type="component" value="Unassembled WGS sequence"/>
</dbReference>
<sequence length="129" mass="13679">MFQGGKARTWVTLVVSAVLALSSFTSVRAFTPAHKSDQLARSAVTASVEQGPTAGPGGHTHPRDPVEVFRTRDRHRATAGSTQLPYPAPLTPARRPPAFSPPAPATDARARPSRAVPDLTAATLQVFRC</sequence>
<comment type="caution">
    <text evidence="3">The sequence shown here is derived from an EMBL/GenBank/DDBJ whole genome shotgun (WGS) entry which is preliminary data.</text>
</comment>
<evidence type="ECO:0008006" key="5">
    <source>
        <dbReference type="Google" id="ProtNLM"/>
    </source>
</evidence>
<evidence type="ECO:0000313" key="4">
    <source>
        <dbReference type="Proteomes" id="UP001352223"/>
    </source>
</evidence>
<feature type="compositionally biased region" description="Pro residues" evidence="1">
    <location>
        <begin position="86"/>
        <end position="104"/>
    </location>
</feature>
<feature type="region of interest" description="Disordered" evidence="1">
    <location>
        <begin position="35"/>
        <end position="114"/>
    </location>
</feature>
<dbReference type="RefSeq" id="WP_324772067.1">
    <property type="nucleotide sequence ID" value="NZ_BAAATS010000005.1"/>
</dbReference>
<evidence type="ECO:0000256" key="1">
    <source>
        <dbReference type="SAM" id="MobiDB-lite"/>
    </source>
</evidence>
<protein>
    <recommendedName>
        <fullName evidence="5">Secreted protein</fullName>
    </recommendedName>
</protein>
<evidence type="ECO:0000313" key="3">
    <source>
        <dbReference type="EMBL" id="MEB3964343.1"/>
    </source>
</evidence>
<reference evidence="3 4" key="1">
    <citation type="submission" date="2022-10" db="EMBL/GenBank/DDBJ databases">
        <authorList>
            <person name="Xie J."/>
            <person name="Shen N."/>
        </authorList>
    </citation>
    <scope>NUCLEOTIDE SEQUENCE [LARGE SCALE GENOMIC DNA]</scope>
    <source>
        <strain evidence="3 4">DSM 41681</strain>
    </source>
</reference>
<feature type="compositionally biased region" description="Basic and acidic residues" evidence="1">
    <location>
        <begin position="61"/>
        <end position="71"/>
    </location>
</feature>
<keyword evidence="4" id="KW-1185">Reference proteome</keyword>
<accession>A0ABU6CI09</accession>
<proteinExistence type="predicted"/>
<name>A0ABU6CI09_9ACTN</name>
<gene>
    <name evidence="3" type="ORF">OKJ48_29525</name>
</gene>
<evidence type="ECO:0000256" key="2">
    <source>
        <dbReference type="SAM" id="SignalP"/>
    </source>
</evidence>
<organism evidence="3 4">
    <name type="scientific">Streptomyces kunmingensis</name>
    <dbReference type="NCBI Taxonomy" id="68225"/>
    <lineage>
        <taxon>Bacteria</taxon>
        <taxon>Bacillati</taxon>
        <taxon>Actinomycetota</taxon>
        <taxon>Actinomycetes</taxon>
        <taxon>Kitasatosporales</taxon>
        <taxon>Streptomycetaceae</taxon>
        <taxon>Streptomyces</taxon>
    </lineage>
</organism>
<feature type="chain" id="PRO_5045490604" description="Secreted protein" evidence="2">
    <location>
        <begin position="30"/>
        <end position="129"/>
    </location>
</feature>
<dbReference type="EMBL" id="JAOZYB010000310">
    <property type="protein sequence ID" value="MEB3964343.1"/>
    <property type="molecule type" value="Genomic_DNA"/>
</dbReference>